<name>A0A1M5M2R2_9EURY</name>
<accession>A0A1M5M2R2</accession>
<protein>
    <submittedName>
        <fullName evidence="4">Glycosyltransferase, catalytic subunit of cellulose synthase and poly-beta-1,6-N-acetylglucosamine synthase</fullName>
    </submittedName>
</protein>
<feature type="compositionally biased region" description="Polar residues" evidence="1">
    <location>
        <begin position="370"/>
        <end position="379"/>
    </location>
</feature>
<keyword evidence="2" id="KW-0472">Membrane</keyword>
<dbReference type="InterPro" id="IPR027389">
    <property type="entry name" value="B_mannosylTrfase_Bre-3/Egh"/>
</dbReference>
<keyword evidence="2" id="KW-0812">Transmembrane</keyword>
<dbReference type="PANTHER" id="PTHR16779">
    <property type="entry name" value="BETA-1,4-MANNOSYLTRANSFERASE EGH"/>
    <property type="match status" value="1"/>
</dbReference>
<proteinExistence type="predicted"/>
<dbReference type="PANTHER" id="PTHR16779:SF1">
    <property type="entry name" value="BETA-1,4-MANNOSYLTRANSFERASE EGH"/>
    <property type="match status" value="1"/>
</dbReference>
<gene>
    <name evidence="4" type="ORF">SAMN05443636_0864</name>
</gene>
<dbReference type="EMBL" id="FQWV01000002">
    <property type="protein sequence ID" value="SHG71520.1"/>
    <property type="molecule type" value="Genomic_DNA"/>
</dbReference>
<feature type="transmembrane region" description="Helical" evidence="2">
    <location>
        <begin position="6"/>
        <end position="28"/>
    </location>
</feature>
<feature type="transmembrane region" description="Helical" evidence="2">
    <location>
        <begin position="275"/>
        <end position="292"/>
    </location>
</feature>
<feature type="transmembrane region" description="Helical" evidence="2">
    <location>
        <begin position="298"/>
        <end position="323"/>
    </location>
</feature>
<keyword evidence="5" id="KW-1185">Reference proteome</keyword>
<dbReference type="Pfam" id="PF13632">
    <property type="entry name" value="Glyco_trans_2_3"/>
    <property type="match status" value="1"/>
</dbReference>
<reference evidence="4 5" key="1">
    <citation type="submission" date="2016-11" db="EMBL/GenBank/DDBJ databases">
        <authorList>
            <person name="Jaros S."/>
            <person name="Januszkiewicz K."/>
            <person name="Wedrychowicz H."/>
        </authorList>
    </citation>
    <scope>NUCLEOTIDE SEQUENCE [LARGE SCALE GENOMIC DNA]</scope>
    <source>
        <strain evidence="4 5">DSM 9297</strain>
    </source>
</reference>
<feature type="transmembrane region" description="Helical" evidence="2">
    <location>
        <begin position="330"/>
        <end position="355"/>
    </location>
</feature>
<dbReference type="GO" id="GO:0005737">
    <property type="term" value="C:cytoplasm"/>
    <property type="evidence" value="ECO:0007669"/>
    <property type="project" value="TreeGrafter"/>
</dbReference>
<evidence type="ECO:0000313" key="5">
    <source>
        <dbReference type="Proteomes" id="UP000184357"/>
    </source>
</evidence>
<dbReference type="Proteomes" id="UP000184357">
    <property type="component" value="Unassembled WGS sequence"/>
</dbReference>
<evidence type="ECO:0000256" key="2">
    <source>
        <dbReference type="SAM" id="Phobius"/>
    </source>
</evidence>
<feature type="compositionally biased region" description="Basic and acidic residues" evidence="1">
    <location>
        <begin position="380"/>
        <end position="397"/>
    </location>
</feature>
<dbReference type="InterPro" id="IPR001173">
    <property type="entry name" value="Glyco_trans_2-like"/>
</dbReference>
<feature type="region of interest" description="Disordered" evidence="1">
    <location>
        <begin position="364"/>
        <end position="397"/>
    </location>
</feature>
<organism evidence="4 5">
    <name type="scientific">Halobaculum gomorrense</name>
    <dbReference type="NCBI Taxonomy" id="43928"/>
    <lineage>
        <taxon>Archaea</taxon>
        <taxon>Methanobacteriati</taxon>
        <taxon>Methanobacteriota</taxon>
        <taxon>Stenosarchaea group</taxon>
        <taxon>Halobacteria</taxon>
        <taxon>Halobacteriales</taxon>
        <taxon>Haloferacaceae</taxon>
        <taxon>Halobaculum</taxon>
    </lineage>
</organism>
<evidence type="ECO:0000259" key="3">
    <source>
        <dbReference type="Pfam" id="PF13632"/>
    </source>
</evidence>
<evidence type="ECO:0000256" key="1">
    <source>
        <dbReference type="SAM" id="MobiDB-lite"/>
    </source>
</evidence>
<evidence type="ECO:0000313" key="4">
    <source>
        <dbReference type="EMBL" id="SHG71520.1"/>
    </source>
</evidence>
<dbReference type="STRING" id="43928.SAMN05443636_0864"/>
<dbReference type="GO" id="GO:0019187">
    <property type="term" value="F:beta-1,4-mannosyltransferase activity"/>
    <property type="evidence" value="ECO:0007669"/>
    <property type="project" value="InterPro"/>
</dbReference>
<dbReference type="AlphaFoldDB" id="A0A1M5M2R2"/>
<keyword evidence="2" id="KW-1133">Transmembrane helix</keyword>
<feature type="domain" description="Glycosyltransferase 2-like" evidence="3">
    <location>
        <begin position="122"/>
        <end position="317"/>
    </location>
</feature>
<keyword evidence="4" id="KW-0808">Transferase</keyword>
<sequence>MVVLDAVVSIVLWVVTSFYIAGNMYWVYQLLAGVVTYTSPAPLHGGYAVEVRIVTIGNESAVTETVRNLPPELDRRYVISEEPIEVPGAEVLVVPDEFESKAVNKGRALEWARQAVPCQREYVLYLDEDSHMDGFSGLPDSDIVQFTEQPRRTTSLLAHLCEINRMGFQIEQRGFQSATVPLYTWGGGVAIRSSIEDAVTWDYSTLIEDTVFTWRAFVELPEQPSFSVLSETISGQSPPSLFDMIRQRRRWISGSRENNTILSLDRVIMYGLRDLSWSVTAAVPLFLFLGNLPGVDVFAWQIHQGISVVLLSFVFVWVGIGIWQVRPTPAIAGLSLVLAPVTSVLHSVGALWGLVSPPDSFDVTTKADEVTNQPPQHYRTTTDEHPPRHHYRDANDD</sequence>